<gene>
    <name evidence="1" type="ORF">A3A87_09850</name>
</gene>
<name>A0A1F6TYQ1_9PROT</name>
<dbReference type="Proteomes" id="UP000179037">
    <property type="component" value="Unassembled WGS sequence"/>
</dbReference>
<organism evidence="1 2">
    <name type="scientific">Candidatus Muproteobacteria bacterium RIFCSPLOWO2_01_FULL_60_18</name>
    <dbReference type="NCBI Taxonomy" id="1817768"/>
    <lineage>
        <taxon>Bacteria</taxon>
        <taxon>Pseudomonadati</taxon>
        <taxon>Pseudomonadota</taxon>
        <taxon>Candidatus Muproteobacteria</taxon>
    </lineage>
</organism>
<reference evidence="1 2" key="1">
    <citation type="journal article" date="2016" name="Nat. Commun.">
        <title>Thousands of microbial genomes shed light on interconnected biogeochemical processes in an aquifer system.</title>
        <authorList>
            <person name="Anantharaman K."/>
            <person name="Brown C.T."/>
            <person name="Hug L.A."/>
            <person name="Sharon I."/>
            <person name="Castelle C.J."/>
            <person name="Probst A.J."/>
            <person name="Thomas B.C."/>
            <person name="Singh A."/>
            <person name="Wilkins M.J."/>
            <person name="Karaoz U."/>
            <person name="Brodie E.L."/>
            <person name="Williams K.H."/>
            <person name="Hubbard S.S."/>
            <person name="Banfield J.F."/>
        </authorList>
    </citation>
    <scope>NUCLEOTIDE SEQUENCE [LARGE SCALE GENOMIC DNA]</scope>
</reference>
<comment type="caution">
    <text evidence="1">The sequence shown here is derived from an EMBL/GenBank/DDBJ whole genome shotgun (WGS) entry which is preliminary data.</text>
</comment>
<dbReference type="EMBL" id="MFTC01000076">
    <property type="protein sequence ID" value="OGI50258.1"/>
    <property type="molecule type" value="Genomic_DNA"/>
</dbReference>
<sequence length="64" mass="7452">MRYLQRYRGIPSEGGSITQIEDAIARDTELGAYAREGEEAMRRWLAGRDPRAPQRLQELFDLRD</sequence>
<protein>
    <submittedName>
        <fullName evidence="1">Uncharacterized protein</fullName>
    </submittedName>
</protein>
<dbReference type="AlphaFoldDB" id="A0A1F6TYQ1"/>
<evidence type="ECO:0000313" key="2">
    <source>
        <dbReference type="Proteomes" id="UP000179037"/>
    </source>
</evidence>
<evidence type="ECO:0000313" key="1">
    <source>
        <dbReference type="EMBL" id="OGI50258.1"/>
    </source>
</evidence>
<proteinExistence type="predicted"/>
<accession>A0A1F6TYQ1</accession>